<evidence type="ECO:0000313" key="1">
    <source>
        <dbReference type="EMBL" id="KIO02159.1"/>
    </source>
</evidence>
<name>A0A0C3P4G1_PISTI</name>
<proteinExistence type="predicted"/>
<dbReference type="HOGENOM" id="CLU_1396867_0_0_1"/>
<organism evidence="1 2">
    <name type="scientific">Pisolithus tinctorius Marx 270</name>
    <dbReference type="NCBI Taxonomy" id="870435"/>
    <lineage>
        <taxon>Eukaryota</taxon>
        <taxon>Fungi</taxon>
        <taxon>Dikarya</taxon>
        <taxon>Basidiomycota</taxon>
        <taxon>Agaricomycotina</taxon>
        <taxon>Agaricomycetes</taxon>
        <taxon>Agaricomycetidae</taxon>
        <taxon>Boletales</taxon>
        <taxon>Sclerodermatineae</taxon>
        <taxon>Pisolithaceae</taxon>
        <taxon>Pisolithus</taxon>
    </lineage>
</organism>
<accession>A0A0C3P4G1</accession>
<dbReference type="Proteomes" id="UP000054217">
    <property type="component" value="Unassembled WGS sequence"/>
</dbReference>
<sequence length="195" mass="22598">MAVSFRFESYPILSTRVHIGSPRLQLAFEEKGDNGNPTNGRLLYVYRESTAKRWLTRTTFGVECRLPSCPYTHSASTTSEGEPCQRSQTSYNDWQCTHASKLERPRTKSRRLWLTRKALPLTFFCDHHHRSTTHVLTCLPYVNIDGRRRLLTLLVVSTDANEPHVMYSWKTCRPFRAVQGRKVKLGRRGDEQNNP</sequence>
<keyword evidence="2" id="KW-1185">Reference proteome</keyword>
<protein>
    <submittedName>
        <fullName evidence="1">Uncharacterized protein</fullName>
    </submittedName>
</protein>
<reference evidence="1 2" key="1">
    <citation type="submission" date="2014-04" db="EMBL/GenBank/DDBJ databases">
        <authorList>
            <consortium name="DOE Joint Genome Institute"/>
            <person name="Kuo A."/>
            <person name="Kohler A."/>
            <person name="Costa M.D."/>
            <person name="Nagy L.G."/>
            <person name="Floudas D."/>
            <person name="Copeland A."/>
            <person name="Barry K.W."/>
            <person name="Cichocki N."/>
            <person name="Veneault-Fourrey C."/>
            <person name="LaButti K."/>
            <person name="Lindquist E.A."/>
            <person name="Lipzen A."/>
            <person name="Lundell T."/>
            <person name="Morin E."/>
            <person name="Murat C."/>
            <person name="Sun H."/>
            <person name="Tunlid A."/>
            <person name="Henrissat B."/>
            <person name="Grigoriev I.V."/>
            <person name="Hibbett D.S."/>
            <person name="Martin F."/>
            <person name="Nordberg H.P."/>
            <person name="Cantor M.N."/>
            <person name="Hua S.X."/>
        </authorList>
    </citation>
    <scope>NUCLEOTIDE SEQUENCE [LARGE SCALE GENOMIC DNA]</scope>
    <source>
        <strain evidence="1 2">Marx 270</strain>
    </source>
</reference>
<reference evidence="2" key="2">
    <citation type="submission" date="2015-01" db="EMBL/GenBank/DDBJ databases">
        <title>Evolutionary Origins and Diversification of the Mycorrhizal Mutualists.</title>
        <authorList>
            <consortium name="DOE Joint Genome Institute"/>
            <consortium name="Mycorrhizal Genomics Consortium"/>
            <person name="Kohler A."/>
            <person name="Kuo A."/>
            <person name="Nagy L.G."/>
            <person name="Floudas D."/>
            <person name="Copeland A."/>
            <person name="Barry K.W."/>
            <person name="Cichocki N."/>
            <person name="Veneault-Fourrey C."/>
            <person name="LaButti K."/>
            <person name="Lindquist E.A."/>
            <person name="Lipzen A."/>
            <person name="Lundell T."/>
            <person name="Morin E."/>
            <person name="Murat C."/>
            <person name="Riley R."/>
            <person name="Ohm R."/>
            <person name="Sun H."/>
            <person name="Tunlid A."/>
            <person name="Henrissat B."/>
            <person name="Grigoriev I.V."/>
            <person name="Hibbett D.S."/>
            <person name="Martin F."/>
        </authorList>
    </citation>
    <scope>NUCLEOTIDE SEQUENCE [LARGE SCALE GENOMIC DNA]</scope>
    <source>
        <strain evidence="2">Marx 270</strain>
    </source>
</reference>
<dbReference type="EMBL" id="KN831983">
    <property type="protein sequence ID" value="KIO02159.1"/>
    <property type="molecule type" value="Genomic_DNA"/>
</dbReference>
<dbReference type="InParanoid" id="A0A0C3P4G1"/>
<dbReference type="AlphaFoldDB" id="A0A0C3P4G1"/>
<gene>
    <name evidence="1" type="ORF">M404DRAFT_714297</name>
</gene>
<evidence type="ECO:0000313" key="2">
    <source>
        <dbReference type="Proteomes" id="UP000054217"/>
    </source>
</evidence>